<comment type="similarity">
    <text evidence="2">Belongs to the NapC/NirT/NrfH family.</text>
</comment>
<sequence length="176" mass="19490">MGERLKKLNLDKKLLLFTAIGVFLGIALFSGTAGALKATDTGEFCSSCHIMESAYESFTSSNHASLYCNDCHVPNNSLVEKLPYKAKAGMSHMYMNTIGANQIPKVLHAKASSQEVINNNCIMCHEPGLQNINHDSKGNCIDCHRTVPHNGGDYRPTEWFEPKQFHFADLNKKGKE</sequence>
<proteinExistence type="inferred from homology"/>
<keyword evidence="9" id="KW-1133">Transmembrane helix</keyword>
<keyword evidence="6" id="KW-0812">Transmembrane</keyword>
<dbReference type="EMBL" id="JAUSUG010000010">
    <property type="protein sequence ID" value="MDQ0255292.1"/>
    <property type="molecule type" value="Genomic_DNA"/>
</dbReference>
<keyword evidence="8" id="KW-0249">Electron transport</keyword>
<evidence type="ECO:0000256" key="11">
    <source>
        <dbReference type="ARBA" id="ARBA00023136"/>
    </source>
</evidence>
<evidence type="ECO:0000256" key="6">
    <source>
        <dbReference type="ARBA" id="ARBA00022692"/>
    </source>
</evidence>
<dbReference type="Gene3D" id="1.10.3820.10">
    <property type="entry name" value="Di-heme elbow motif domain"/>
    <property type="match status" value="1"/>
</dbReference>
<keyword evidence="11" id="KW-0472">Membrane</keyword>
<keyword evidence="7" id="KW-0479">Metal-binding</keyword>
<keyword evidence="14" id="KW-1185">Reference proteome</keyword>
<keyword evidence="10" id="KW-0408">Iron</keyword>
<dbReference type="InterPro" id="IPR005126">
    <property type="entry name" value="NapC/NirT_cyt_c_N"/>
</dbReference>
<evidence type="ECO:0000256" key="8">
    <source>
        <dbReference type="ARBA" id="ARBA00022982"/>
    </source>
</evidence>
<name>A0ABT9ZVN5_9BACI</name>
<evidence type="ECO:0000256" key="4">
    <source>
        <dbReference type="ARBA" id="ARBA00022475"/>
    </source>
</evidence>
<dbReference type="InterPro" id="IPR051174">
    <property type="entry name" value="Cytochrome_c-type_ET"/>
</dbReference>
<gene>
    <name evidence="13" type="ORF">J2S74_002674</name>
</gene>
<dbReference type="Pfam" id="PF03264">
    <property type="entry name" value="Cytochrom_NNT"/>
    <property type="match status" value="1"/>
</dbReference>
<dbReference type="SUPFAM" id="SSF48695">
    <property type="entry name" value="Multiheme cytochromes"/>
    <property type="match status" value="1"/>
</dbReference>
<dbReference type="PANTHER" id="PTHR30333">
    <property type="entry name" value="CYTOCHROME C-TYPE PROTEIN"/>
    <property type="match status" value="1"/>
</dbReference>
<evidence type="ECO:0000256" key="10">
    <source>
        <dbReference type="ARBA" id="ARBA00023004"/>
    </source>
</evidence>
<feature type="domain" description="NapC/NirT cytochrome c N-terminal" evidence="12">
    <location>
        <begin position="12"/>
        <end position="150"/>
    </location>
</feature>
<keyword evidence="4" id="KW-1003">Cell membrane</keyword>
<accession>A0ABT9ZVN5</accession>
<evidence type="ECO:0000256" key="3">
    <source>
        <dbReference type="ARBA" id="ARBA00022448"/>
    </source>
</evidence>
<comment type="subcellular location">
    <subcellularLocation>
        <location evidence="1">Cell membrane</location>
    </subcellularLocation>
</comment>
<dbReference type="PANTHER" id="PTHR30333:SF1">
    <property type="entry name" value="CYTOCHROME C-TYPE PROTEIN NAPC"/>
    <property type="match status" value="1"/>
</dbReference>
<evidence type="ECO:0000313" key="13">
    <source>
        <dbReference type="EMBL" id="MDQ0255292.1"/>
    </source>
</evidence>
<keyword evidence="3" id="KW-0813">Transport</keyword>
<evidence type="ECO:0000256" key="2">
    <source>
        <dbReference type="ARBA" id="ARBA00007395"/>
    </source>
</evidence>
<evidence type="ECO:0000256" key="9">
    <source>
        <dbReference type="ARBA" id="ARBA00022989"/>
    </source>
</evidence>
<evidence type="ECO:0000259" key="12">
    <source>
        <dbReference type="Pfam" id="PF03264"/>
    </source>
</evidence>
<evidence type="ECO:0000256" key="1">
    <source>
        <dbReference type="ARBA" id="ARBA00004236"/>
    </source>
</evidence>
<reference evidence="13 14" key="1">
    <citation type="submission" date="2023-07" db="EMBL/GenBank/DDBJ databases">
        <title>Genomic Encyclopedia of Type Strains, Phase IV (KMG-IV): sequencing the most valuable type-strain genomes for metagenomic binning, comparative biology and taxonomic classification.</title>
        <authorList>
            <person name="Goeker M."/>
        </authorList>
    </citation>
    <scope>NUCLEOTIDE SEQUENCE [LARGE SCALE GENOMIC DNA]</scope>
    <source>
        <strain evidence="13 14">DSM 9768</strain>
    </source>
</reference>
<comment type="caution">
    <text evidence="13">The sequence shown here is derived from an EMBL/GenBank/DDBJ whole genome shotgun (WGS) entry which is preliminary data.</text>
</comment>
<dbReference type="Proteomes" id="UP001230005">
    <property type="component" value="Unassembled WGS sequence"/>
</dbReference>
<evidence type="ECO:0000313" key="14">
    <source>
        <dbReference type="Proteomes" id="UP001230005"/>
    </source>
</evidence>
<organism evidence="13 14">
    <name type="scientific">Evansella vedderi</name>
    <dbReference type="NCBI Taxonomy" id="38282"/>
    <lineage>
        <taxon>Bacteria</taxon>
        <taxon>Bacillati</taxon>
        <taxon>Bacillota</taxon>
        <taxon>Bacilli</taxon>
        <taxon>Bacillales</taxon>
        <taxon>Bacillaceae</taxon>
        <taxon>Evansella</taxon>
    </lineage>
</organism>
<keyword evidence="5" id="KW-0349">Heme</keyword>
<dbReference type="RefSeq" id="WP_307326233.1">
    <property type="nucleotide sequence ID" value="NZ_JAUSUG010000010.1"/>
</dbReference>
<evidence type="ECO:0000256" key="5">
    <source>
        <dbReference type="ARBA" id="ARBA00022617"/>
    </source>
</evidence>
<protein>
    <submittedName>
        <fullName evidence="13">Cytochrome c nitrite reductase small subunit</fullName>
    </submittedName>
</protein>
<dbReference type="InterPro" id="IPR036280">
    <property type="entry name" value="Multihaem_cyt_sf"/>
</dbReference>
<evidence type="ECO:0000256" key="7">
    <source>
        <dbReference type="ARBA" id="ARBA00022723"/>
    </source>
</evidence>
<dbReference type="InterPro" id="IPR038266">
    <property type="entry name" value="NapC/NirT_cytc_sf"/>
</dbReference>